<dbReference type="HOGENOM" id="CLU_3230487_0_0_12"/>
<accession>W5T2J1</accession>
<keyword evidence="1" id="KW-0614">Plasmid</keyword>
<proteinExistence type="predicted"/>
<sequence length="43" mass="4592">MGDGTAGDVTNLIEGIKAIVDVVLKKGMLLLVLLPKMQLLQEL</sequence>
<dbReference type="AlphaFoldDB" id="W5T2J1"/>
<organism evidence="1">
    <name type="scientific">Borrelia hermsii YBT</name>
    <dbReference type="NCBI Taxonomy" id="1313295"/>
    <lineage>
        <taxon>Bacteria</taxon>
        <taxon>Pseudomonadati</taxon>
        <taxon>Spirochaetota</taxon>
        <taxon>Spirochaetia</taxon>
        <taxon>Spirochaetales</taxon>
        <taxon>Borreliaceae</taxon>
        <taxon>Borrelia</taxon>
    </lineage>
</organism>
<name>W5T2J1_BORHE</name>
<evidence type="ECO:0000313" key="1">
    <source>
        <dbReference type="EMBL" id="AHH13153.1"/>
    </source>
</evidence>
<protein>
    <submittedName>
        <fullName evidence="1">Variable outer membrane protein</fullName>
    </submittedName>
</protein>
<gene>
    <name evidence="1" type="ORF">BHO_0129600</name>
</gene>
<dbReference type="EMBL" id="CP005712">
    <property type="protein sequence ID" value="AHH13153.1"/>
    <property type="molecule type" value="Genomic_DNA"/>
</dbReference>
<reference evidence="1" key="1">
    <citation type="submission" date="2013-04" db="EMBL/GenBank/DDBJ databases">
        <title>Comparative Genomics of Relapsing Fever Spirochetes.</title>
        <authorList>
            <person name="Schwan T.G."/>
            <person name="Raffel S.J."/>
            <person name="Porcella S.F."/>
            <person name="Martens C.A."/>
            <person name="Bruno D.P."/>
            <person name="Ricklefs S.M."/>
            <person name="Barbian K.B."/>
        </authorList>
    </citation>
    <scope>NUCLEOTIDE SEQUENCE</scope>
    <source>
        <strain evidence="1">YBT</strain>
        <plasmid evidence="1">unnamed</plasmid>
    </source>
</reference>
<geneLocation type="plasmid" evidence="1">
    <name>unnamed</name>
</geneLocation>